<dbReference type="PANTHER" id="PTHR15741">
    <property type="entry name" value="BASIC HELIX-LOOP-HELIX ZIP TRANSCRIPTION FACTOR"/>
    <property type="match status" value="1"/>
</dbReference>
<dbReference type="InterPro" id="IPR052207">
    <property type="entry name" value="Max-like/E-box_TFs"/>
</dbReference>
<keyword evidence="2" id="KW-0805">Transcription regulation</keyword>
<evidence type="ECO:0000259" key="8">
    <source>
        <dbReference type="PROSITE" id="PS50888"/>
    </source>
</evidence>
<evidence type="ECO:0000256" key="2">
    <source>
        <dbReference type="ARBA" id="ARBA00023015"/>
    </source>
</evidence>
<comment type="subcellular location">
    <subcellularLocation>
        <location evidence="1">Nucleus</location>
    </subcellularLocation>
</comment>
<feature type="region of interest" description="Disordered" evidence="7">
    <location>
        <begin position="326"/>
        <end position="348"/>
    </location>
</feature>
<dbReference type="CDD" id="cd11405">
    <property type="entry name" value="bHLHzip_MLXIP_like"/>
    <property type="match status" value="1"/>
</dbReference>
<dbReference type="PANTHER" id="PTHR15741:SF37">
    <property type="entry name" value="LD38259P"/>
    <property type="match status" value="1"/>
</dbReference>
<keyword evidence="6" id="KW-0175">Coiled coil</keyword>
<feature type="compositionally biased region" description="Polar residues" evidence="7">
    <location>
        <begin position="331"/>
        <end position="343"/>
    </location>
</feature>
<feature type="coiled-coil region" evidence="6">
    <location>
        <begin position="788"/>
        <end position="822"/>
    </location>
</feature>
<evidence type="ECO:0000256" key="6">
    <source>
        <dbReference type="SAM" id="Coils"/>
    </source>
</evidence>
<evidence type="ECO:0000313" key="9">
    <source>
        <dbReference type="EMBL" id="RWS25823.1"/>
    </source>
</evidence>
<comment type="caution">
    <text evidence="9">The sequence shown here is derived from an EMBL/GenBank/DDBJ whole genome shotgun (WGS) entry which is preliminary data.</text>
</comment>
<dbReference type="VEuPathDB" id="VectorBase:LDEU006217"/>
<evidence type="ECO:0000256" key="4">
    <source>
        <dbReference type="ARBA" id="ARBA00023163"/>
    </source>
</evidence>
<dbReference type="InterPro" id="IPR011598">
    <property type="entry name" value="bHLH_dom"/>
</dbReference>
<evidence type="ECO:0000256" key="7">
    <source>
        <dbReference type="SAM" id="MobiDB-lite"/>
    </source>
</evidence>
<proteinExistence type="predicted"/>
<keyword evidence="4" id="KW-0804">Transcription</keyword>
<dbReference type="CDD" id="cd21739">
    <property type="entry name" value="NES2-NLS_ChREBP-like"/>
    <property type="match status" value="1"/>
</dbReference>
<dbReference type="GO" id="GO:0005634">
    <property type="term" value="C:nucleus"/>
    <property type="evidence" value="ECO:0007669"/>
    <property type="project" value="UniProtKB-SubCell"/>
</dbReference>
<feature type="region of interest" description="Disordered" evidence="7">
    <location>
        <begin position="628"/>
        <end position="679"/>
    </location>
</feature>
<evidence type="ECO:0000313" key="10">
    <source>
        <dbReference type="Proteomes" id="UP000288716"/>
    </source>
</evidence>
<name>A0A443SE74_9ACAR</name>
<evidence type="ECO:0000256" key="1">
    <source>
        <dbReference type="ARBA" id="ARBA00004123"/>
    </source>
</evidence>
<evidence type="ECO:0000256" key="5">
    <source>
        <dbReference type="ARBA" id="ARBA00023242"/>
    </source>
</evidence>
<organism evidence="9 10">
    <name type="scientific">Leptotrombidium deliense</name>
    <dbReference type="NCBI Taxonomy" id="299467"/>
    <lineage>
        <taxon>Eukaryota</taxon>
        <taxon>Metazoa</taxon>
        <taxon>Ecdysozoa</taxon>
        <taxon>Arthropoda</taxon>
        <taxon>Chelicerata</taxon>
        <taxon>Arachnida</taxon>
        <taxon>Acari</taxon>
        <taxon>Acariformes</taxon>
        <taxon>Trombidiformes</taxon>
        <taxon>Prostigmata</taxon>
        <taxon>Anystina</taxon>
        <taxon>Parasitengona</taxon>
        <taxon>Trombiculoidea</taxon>
        <taxon>Trombiculidae</taxon>
        <taxon>Leptotrombidium</taxon>
    </lineage>
</organism>
<dbReference type="SMART" id="SM00353">
    <property type="entry name" value="HLH"/>
    <property type="match status" value="1"/>
</dbReference>
<feature type="domain" description="BHLH" evidence="8">
    <location>
        <begin position="744"/>
        <end position="798"/>
    </location>
</feature>
<feature type="compositionally biased region" description="Basic and acidic residues" evidence="7">
    <location>
        <begin position="662"/>
        <end position="674"/>
    </location>
</feature>
<dbReference type="STRING" id="299467.A0A443SE74"/>
<dbReference type="Gene3D" id="4.10.280.10">
    <property type="entry name" value="Helix-loop-helix DNA-binding domain"/>
    <property type="match status" value="1"/>
</dbReference>
<dbReference type="GO" id="GO:0000978">
    <property type="term" value="F:RNA polymerase II cis-regulatory region sequence-specific DNA binding"/>
    <property type="evidence" value="ECO:0007669"/>
    <property type="project" value="TreeGrafter"/>
</dbReference>
<evidence type="ECO:0000256" key="3">
    <source>
        <dbReference type="ARBA" id="ARBA00023125"/>
    </source>
</evidence>
<dbReference type="OrthoDB" id="6022628at2759"/>
<dbReference type="GO" id="GO:0046983">
    <property type="term" value="F:protein dimerization activity"/>
    <property type="evidence" value="ECO:0007669"/>
    <property type="project" value="InterPro"/>
</dbReference>
<dbReference type="InterPro" id="IPR036638">
    <property type="entry name" value="HLH_DNA-bd_sf"/>
</dbReference>
<dbReference type="PROSITE" id="PS50888">
    <property type="entry name" value="BHLH"/>
    <property type="match status" value="1"/>
</dbReference>
<dbReference type="SUPFAM" id="SSF47459">
    <property type="entry name" value="HLH, helix-loop-helix DNA-binding domain"/>
    <property type="match status" value="1"/>
</dbReference>
<dbReference type="EMBL" id="NCKV01003349">
    <property type="protein sequence ID" value="RWS25823.1"/>
    <property type="molecule type" value="Genomic_DNA"/>
</dbReference>
<reference evidence="9 10" key="1">
    <citation type="journal article" date="2018" name="Gigascience">
        <title>Genomes of trombidid mites reveal novel predicted allergens and laterally-transferred genes associated with secondary metabolism.</title>
        <authorList>
            <person name="Dong X."/>
            <person name="Chaisiri K."/>
            <person name="Xia D."/>
            <person name="Armstrong S.D."/>
            <person name="Fang Y."/>
            <person name="Donnelly M.J."/>
            <person name="Kadowaki T."/>
            <person name="McGarry J.W."/>
            <person name="Darby A.C."/>
            <person name="Makepeace B.L."/>
        </authorList>
    </citation>
    <scope>NUCLEOTIDE SEQUENCE [LARGE SCALE GENOMIC DNA]</scope>
    <source>
        <strain evidence="9">UoL-UT</strain>
    </source>
</reference>
<dbReference type="AlphaFoldDB" id="A0A443SE74"/>
<keyword evidence="3" id="KW-0238">DNA-binding</keyword>
<gene>
    <name evidence="9" type="ORF">B4U80_08966</name>
</gene>
<keyword evidence="10" id="KW-1185">Reference proteome</keyword>
<protein>
    <submittedName>
        <fullName evidence="9">MLX-interacting protein-like protein</fullName>
    </submittedName>
</protein>
<dbReference type="Proteomes" id="UP000288716">
    <property type="component" value="Unassembled WGS sequence"/>
</dbReference>
<keyword evidence="5" id="KW-0539">Nucleus</keyword>
<dbReference type="Pfam" id="PF00010">
    <property type="entry name" value="HLH"/>
    <property type="match status" value="1"/>
</dbReference>
<sequence length="946" mass="106842">MSTSTMSRLSDRMSMMRQQVGYFSDTNFVEEDYNNVEMLDNMCRSETIHSGHFMVSEIDDLENGDKTEVAHESDYEQPDTVNEERGESFDFELPLETTQKYCYGPESSHTVTIDASLSKLFKCMSLAYSGKLTSPKWKTFKGLKLKLKDKIRLNNIIWRAWHIQYIISRKPAVCQFASLVDCDSHNKPEAVVLEGKYWKRRLATVTAEYQKWRLYHKEKSCVPHRLSFAGLGDSRWIDWNTNPLSVSCSSQIDDDFVMDFNDTTLFNSLLPPNVIDFPNPREIARSGFGADFIQPGLTQLQPTFDDYMDLDYFLTSRTPSVLPPLLEESTSDQSSNVVKQQPGTRKLNSEENADFLSGLETIVCPTETLQNPSPFVNTAPVSEQPISKISDAISLTNENQFLRNNSCAQTVQSLSAICPLIQSPNEVQNTNEVPILSLDYSKTSEIPFDYKWKDQNTLRSNESEAKIVPQLGVLSNSMTNKFAMPKQPFKQRTRSRSISSPQTNEKQIAVSVVGPSLSLTDVTISKANVTPVERCSSLPVYNQRRNAIGPLLNAQLMQQQQLQNSQNGATKFQINSVNYLPLATDIPTTTALQVTQPPVNTEANSLIAQLLSSGSSATRISRANNVTHFESRPEVNNNQSDPVTFEVPLNMKRKSGTSSKKYPNDSHVTKDRNQRSAVRVPDVFTSTSYSRPPQPLNSAQPASFSITPVSSVSPNTNNSQIVNSFAMKTVKSKSDRDRLQYKEHRRVCHINAEQKRRFNIKNGFDTLRSILPSVNQNSSTKISKAAMLQKAAEHIRTLKTERQQQQEEHEMLTKQIESLNTTISVFQGQLPATGAPFSCQRTGQIKENFDAYVEERIMKNWKFWIFSIIMKPMLESYNNTVTTTNVDDMTQSVLRWLDQNCTLLTLRPNAIAALRQLSTSTNILTNPSSLPEEILEFTSRKPRQVP</sequence>
<dbReference type="GO" id="GO:0000981">
    <property type="term" value="F:DNA-binding transcription factor activity, RNA polymerase II-specific"/>
    <property type="evidence" value="ECO:0007669"/>
    <property type="project" value="TreeGrafter"/>
</dbReference>
<feature type="compositionally biased region" description="Polar residues" evidence="7">
    <location>
        <begin position="628"/>
        <end position="642"/>
    </location>
</feature>
<accession>A0A443SE74</accession>